<protein>
    <submittedName>
        <fullName evidence="1">Uncharacterized protein</fullName>
    </submittedName>
</protein>
<dbReference type="Proteomes" id="UP000326924">
    <property type="component" value="Unassembled WGS sequence"/>
</dbReference>
<organism evidence="1 2">
    <name type="scientific">Sphaerosporella brunnea</name>
    <dbReference type="NCBI Taxonomy" id="1250544"/>
    <lineage>
        <taxon>Eukaryota</taxon>
        <taxon>Fungi</taxon>
        <taxon>Dikarya</taxon>
        <taxon>Ascomycota</taxon>
        <taxon>Pezizomycotina</taxon>
        <taxon>Pezizomycetes</taxon>
        <taxon>Pezizales</taxon>
        <taxon>Pyronemataceae</taxon>
        <taxon>Sphaerosporella</taxon>
    </lineage>
</organism>
<evidence type="ECO:0000313" key="2">
    <source>
        <dbReference type="Proteomes" id="UP000326924"/>
    </source>
</evidence>
<proteinExistence type="predicted"/>
<dbReference type="InParanoid" id="A0A5J5EBF4"/>
<feature type="non-terminal residue" evidence="1">
    <location>
        <position position="59"/>
    </location>
</feature>
<comment type="caution">
    <text evidence="1">The sequence shown here is derived from an EMBL/GenBank/DDBJ whole genome shotgun (WGS) entry which is preliminary data.</text>
</comment>
<name>A0A5J5EBF4_9PEZI</name>
<sequence length="59" mass="6575">APDAQEEEQPPTQDAAAPPFEVVKVYPPRGPWTQYRLAATTSFECSRCNRQKKAKLVAT</sequence>
<accession>A0A5J5EBF4</accession>
<dbReference type="AlphaFoldDB" id="A0A5J5EBF4"/>
<keyword evidence="2" id="KW-1185">Reference proteome</keyword>
<dbReference type="EMBL" id="VXIS01000577">
    <property type="protein sequence ID" value="KAA8892825.1"/>
    <property type="molecule type" value="Genomic_DNA"/>
</dbReference>
<reference evidence="1 2" key="1">
    <citation type="submission" date="2019-09" db="EMBL/GenBank/DDBJ databases">
        <title>Draft genome of the ectomycorrhizal ascomycete Sphaerosporella brunnea.</title>
        <authorList>
            <consortium name="DOE Joint Genome Institute"/>
            <person name="Benucci G.M."/>
            <person name="Marozzi G."/>
            <person name="Antonielli L."/>
            <person name="Sanchez S."/>
            <person name="Marco P."/>
            <person name="Wang X."/>
            <person name="Falini L.B."/>
            <person name="Barry K."/>
            <person name="Haridas S."/>
            <person name="Lipzen A."/>
            <person name="Labutti K."/>
            <person name="Grigoriev I.V."/>
            <person name="Murat C."/>
            <person name="Martin F."/>
            <person name="Albertini E."/>
            <person name="Donnini D."/>
            <person name="Bonito G."/>
        </authorList>
    </citation>
    <scope>NUCLEOTIDE SEQUENCE [LARGE SCALE GENOMIC DNA]</scope>
    <source>
        <strain evidence="1 2">Sb_GMNB300</strain>
    </source>
</reference>
<feature type="non-terminal residue" evidence="1">
    <location>
        <position position="1"/>
    </location>
</feature>
<evidence type="ECO:0000313" key="1">
    <source>
        <dbReference type="EMBL" id="KAA8892825.1"/>
    </source>
</evidence>
<dbReference type="OrthoDB" id="3776781at2759"/>
<gene>
    <name evidence="1" type="ORF">FN846DRAFT_770209</name>
</gene>